<dbReference type="Gene3D" id="3.30.470.30">
    <property type="entry name" value="DNA ligase/mRNA capping enzyme"/>
    <property type="match status" value="1"/>
</dbReference>
<evidence type="ECO:0000256" key="5">
    <source>
        <dbReference type="ARBA" id="ARBA00022763"/>
    </source>
</evidence>
<keyword evidence="3 12" id="KW-0235">DNA replication</keyword>
<evidence type="ECO:0000256" key="6">
    <source>
        <dbReference type="ARBA" id="ARBA00022833"/>
    </source>
</evidence>
<dbReference type="CDD" id="cd00114">
    <property type="entry name" value="LIGANc"/>
    <property type="match status" value="1"/>
</dbReference>
<dbReference type="Proteomes" id="UP000018550">
    <property type="component" value="Chromosome"/>
</dbReference>
<dbReference type="InterPro" id="IPR012340">
    <property type="entry name" value="NA-bd_OB-fold"/>
</dbReference>
<dbReference type="SMART" id="SM00532">
    <property type="entry name" value="LIGANc"/>
    <property type="match status" value="1"/>
</dbReference>
<keyword evidence="5 12" id="KW-0227">DNA damage</keyword>
<feature type="active site" description="N6-AMP-lysine intermediate" evidence="12">
    <location>
        <position position="114"/>
    </location>
</feature>
<dbReference type="GO" id="GO:0005829">
    <property type="term" value="C:cytosol"/>
    <property type="evidence" value="ECO:0007669"/>
    <property type="project" value="TreeGrafter"/>
</dbReference>
<dbReference type="GO" id="GO:0003911">
    <property type="term" value="F:DNA ligase (NAD+) activity"/>
    <property type="evidence" value="ECO:0007669"/>
    <property type="project" value="UniProtKB-UniRule"/>
</dbReference>
<evidence type="ECO:0000256" key="7">
    <source>
        <dbReference type="ARBA" id="ARBA00022842"/>
    </source>
</evidence>
<feature type="binding site" evidence="12">
    <location>
        <position position="135"/>
    </location>
    <ligand>
        <name>NAD(+)</name>
        <dbReference type="ChEBI" id="CHEBI:57540"/>
    </ligand>
</feature>
<dbReference type="InterPro" id="IPR001679">
    <property type="entry name" value="DNA_ligase"/>
</dbReference>
<evidence type="ECO:0000256" key="2">
    <source>
        <dbReference type="ARBA" id="ARBA00022598"/>
    </source>
</evidence>
<keyword evidence="15" id="KW-1185">Reference proteome</keyword>
<comment type="similarity">
    <text evidence="12">Belongs to the NAD-dependent DNA ligase family. LigA subfamily.</text>
</comment>
<dbReference type="FunFam" id="1.10.287.610:FF:000002">
    <property type="entry name" value="DNA ligase"/>
    <property type="match status" value="1"/>
</dbReference>
<dbReference type="InterPro" id="IPR004149">
    <property type="entry name" value="Znf_DNAligase_C4"/>
</dbReference>
<dbReference type="InterPro" id="IPR010994">
    <property type="entry name" value="RuvA_2-like"/>
</dbReference>
<comment type="cofactor">
    <cofactor evidence="12">
        <name>Mg(2+)</name>
        <dbReference type="ChEBI" id="CHEBI:18420"/>
    </cofactor>
    <cofactor evidence="12">
        <name>Mn(2+)</name>
        <dbReference type="ChEBI" id="CHEBI:29035"/>
    </cofactor>
</comment>
<dbReference type="HOGENOM" id="CLU_007764_2_1_14"/>
<feature type="binding site" evidence="12">
    <location>
        <begin position="81"/>
        <end position="82"/>
    </location>
    <ligand>
        <name>NAD(+)</name>
        <dbReference type="ChEBI" id="CHEBI:57540"/>
    </ligand>
</feature>
<feature type="binding site" evidence="12">
    <location>
        <position position="425"/>
    </location>
    <ligand>
        <name>Zn(2+)</name>
        <dbReference type="ChEBI" id="CHEBI:29105"/>
    </ligand>
</feature>
<dbReference type="SMART" id="SM00292">
    <property type="entry name" value="BRCT"/>
    <property type="match status" value="1"/>
</dbReference>
<sequence>MSNIKEKLDSLKKKLNEWNHAYYVLDAPLVSDAEYDSLLKELIELESLNPELVTSDSPTQKVGGLVLDKFAKHKHQVPMLSLSNAFNERDLINFDDQIFKSIGNKNYNYFVEPKIDGLSISLLYKFGVLQKGVTRGDGYYGEDVTNNVKTIKSIPLKIENSDEYFEVRGEVFLSKKEFDKINEKRKDNDEPLFANPRNAAAGTLRQLDSSIAASRNLDAFLYYYMNRTKYHKHSESLDFINSVGFKVNKLGKLCENINDVLEHINYINNIRSELDYEIDGVVIKLDNFDLYDQVGYTSKSPKWAIAYKFPAEIKETLLKDIFATVGRTGKITYNAVLEPVQLAGTTVQAATLHNSDFIHNRKIKVGSKVKVKKAGDIIPEVIEVVKDDNYNNLENWKETLECPECKSKLERFEDEVDQYCINNLCPRKRIRSIEHFVSRDAMNIEGLSIKIIEKLYDNGLIKKVSDLYTLKTSKEKILTLDKMGDKSVSNLLTAIESSKKNSLEKIFFGLGIRHVGKKTAQTLAINFQNIDNILKASFEDFSKIYDIGPIVAKSIIDWREVTQNIDLINDLKANGVNLIYLGNIGSVFNETISNKNFVITGTLSKPRNHFKDILESYGAKVIDSVSKKTDYLLAGKDAGSKLEKAIKLNIKILSEEEFNNMIGDIN</sequence>
<feature type="binding site" evidence="12">
    <location>
        <position position="112"/>
    </location>
    <ligand>
        <name>NAD(+)</name>
        <dbReference type="ChEBI" id="CHEBI:57540"/>
    </ligand>
</feature>
<dbReference type="AlphaFoldDB" id="V5RIM3"/>
<dbReference type="InterPro" id="IPR041663">
    <property type="entry name" value="DisA/LigA_HHH"/>
</dbReference>
<keyword evidence="7 12" id="KW-0460">Magnesium</keyword>
<keyword evidence="6 12" id="KW-0862">Zinc</keyword>
<dbReference type="SUPFAM" id="SSF56091">
    <property type="entry name" value="DNA ligase/mRNA capping enzyme, catalytic domain"/>
    <property type="match status" value="1"/>
</dbReference>
<dbReference type="InterPro" id="IPR001357">
    <property type="entry name" value="BRCT_dom"/>
</dbReference>
<dbReference type="PANTHER" id="PTHR23389">
    <property type="entry name" value="CHROMOSOME TRANSMISSION FIDELITY FACTOR 18"/>
    <property type="match status" value="1"/>
</dbReference>
<dbReference type="CDD" id="cd17748">
    <property type="entry name" value="BRCT_DNA_ligase_like"/>
    <property type="match status" value="1"/>
</dbReference>
<dbReference type="RefSeq" id="WP_023788890.1">
    <property type="nucleotide sequence ID" value="NC_022998.1"/>
</dbReference>
<dbReference type="FunFam" id="1.10.150.20:FF:000006">
    <property type="entry name" value="DNA ligase"/>
    <property type="match status" value="1"/>
</dbReference>
<dbReference type="Gene3D" id="1.10.150.20">
    <property type="entry name" value="5' to 3' exonuclease, C-terminal subdomain"/>
    <property type="match status" value="2"/>
</dbReference>
<comment type="catalytic activity">
    <reaction evidence="11 12">
        <text>NAD(+) + (deoxyribonucleotide)n-3'-hydroxyl + 5'-phospho-(deoxyribonucleotide)m = (deoxyribonucleotide)n+m + AMP + beta-nicotinamide D-nucleotide.</text>
        <dbReference type="EC" id="6.5.1.2"/>
    </reaction>
</comment>
<dbReference type="PROSITE" id="PS50172">
    <property type="entry name" value="BRCT"/>
    <property type="match status" value="1"/>
</dbReference>
<dbReference type="eggNOG" id="COG0272">
    <property type="taxonomic scope" value="Bacteria"/>
</dbReference>
<evidence type="ECO:0000256" key="8">
    <source>
        <dbReference type="ARBA" id="ARBA00023027"/>
    </source>
</evidence>
<dbReference type="GO" id="GO:0046872">
    <property type="term" value="F:metal ion binding"/>
    <property type="evidence" value="ECO:0007669"/>
    <property type="project" value="UniProtKB-KW"/>
</dbReference>
<dbReference type="Pfam" id="PF12826">
    <property type="entry name" value="HHH_2"/>
    <property type="match status" value="1"/>
</dbReference>
<keyword evidence="8 12" id="KW-0520">NAD</keyword>
<dbReference type="FunFam" id="1.10.150.20:FF:000007">
    <property type="entry name" value="DNA ligase"/>
    <property type="match status" value="1"/>
</dbReference>
<dbReference type="InterPro" id="IPR013839">
    <property type="entry name" value="DNAligase_adenylation"/>
</dbReference>
<feature type="binding site" evidence="12">
    <location>
        <position position="308"/>
    </location>
    <ligand>
        <name>NAD(+)</name>
        <dbReference type="ChEBI" id="CHEBI:57540"/>
    </ligand>
</feature>
<evidence type="ECO:0000256" key="3">
    <source>
        <dbReference type="ARBA" id="ARBA00022705"/>
    </source>
</evidence>
<dbReference type="GO" id="GO:0006260">
    <property type="term" value="P:DNA replication"/>
    <property type="evidence" value="ECO:0007669"/>
    <property type="project" value="UniProtKB-KW"/>
</dbReference>
<evidence type="ECO:0000256" key="11">
    <source>
        <dbReference type="ARBA" id="ARBA00034005"/>
    </source>
</evidence>
<dbReference type="Pfam" id="PF01653">
    <property type="entry name" value="DNA_ligase_aden"/>
    <property type="match status" value="1"/>
</dbReference>
<dbReference type="Gene3D" id="2.40.50.140">
    <property type="entry name" value="Nucleic acid-binding proteins"/>
    <property type="match status" value="1"/>
</dbReference>
<evidence type="ECO:0000256" key="10">
    <source>
        <dbReference type="ARBA" id="ARBA00023211"/>
    </source>
</evidence>
<dbReference type="NCBIfam" id="TIGR00575">
    <property type="entry name" value="dnlj"/>
    <property type="match status" value="1"/>
</dbReference>
<comment type="function">
    <text evidence="1 12">DNA ligase that catalyzes the formation of phosphodiester linkages between 5'-phosphoryl and 3'-hydroxyl groups in double-stranded DNA using NAD as a coenzyme and as the energy source for the reaction. It is essential for DNA replication and repair of damaged DNA.</text>
</comment>
<dbReference type="HAMAP" id="MF_01588">
    <property type="entry name" value="DNA_ligase_A"/>
    <property type="match status" value="1"/>
</dbReference>
<dbReference type="PIRSF" id="PIRSF001604">
    <property type="entry name" value="LigA"/>
    <property type="match status" value="1"/>
</dbReference>
<protein>
    <recommendedName>
        <fullName evidence="12">DNA ligase</fullName>
        <ecNumber evidence="12">6.5.1.2</ecNumber>
    </recommendedName>
    <alternativeName>
        <fullName evidence="12">Polydeoxyribonucleotide synthase [NAD(+)]</fullName>
    </alternativeName>
</protein>
<evidence type="ECO:0000256" key="9">
    <source>
        <dbReference type="ARBA" id="ARBA00023204"/>
    </source>
</evidence>
<proteinExistence type="inferred from homology"/>
<evidence type="ECO:0000259" key="13">
    <source>
        <dbReference type="PROSITE" id="PS50172"/>
    </source>
</evidence>
<dbReference type="EMBL" id="CP006682">
    <property type="protein sequence ID" value="AHB35956.1"/>
    <property type="molecule type" value="Genomic_DNA"/>
</dbReference>
<evidence type="ECO:0000256" key="1">
    <source>
        <dbReference type="ARBA" id="ARBA00004067"/>
    </source>
</evidence>
<keyword evidence="2 12" id="KW-0436">Ligase</keyword>
<dbReference type="PROSITE" id="PS01055">
    <property type="entry name" value="DNA_LIGASE_N1"/>
    <property type="match status" value="1"/>
</dbReference>
<dbReference type="SUPFAM" id="SSF50249">
    <property type="entry name" value="Nucleic acid-binding proteins"/>
    <property type="match status" value="1"/>
</dbReference>
<dbReference type="KEGG" id="sapi:SAPIS_v1c01090"/>
<keyword evidence="4 12" id="KW-0479">Metal-binding</keyword>
<feature type="binding site" evidence="12">
    <location>
        <position position="284"/>
    </location>
    <ligand>
        <name>NAD(+)</name>
        <dbReference type="ChEBI" id="CHEBI:57540"/>
    </ligand>
</feature>
<keyword evidence="9 12" id="KW-0234">DNA repair</keyword>
<dbReference type="Pfam" id="PF03119">
    <property type="entry name" value="DNA_ligase_ZBD"/>
    <property type="match status" value="1"/>
</dbReference>
<dbReference type="InterPro" id="IPR018239">
    <property type="entry name" value="DNA_ligase_AS"/>
</dbReference>
<gene>
    <name evidence="12 14" type="primary">ligA</name>
    <name evidence="14" type="ORF">SAPIS_v1c01090</name>
</gene>
<organism evidence="14 15">
    <name type="scientific">Spiroplasma apis B31</name>
    <dbReference type="NCBI Taxonomy" id="1276258"/>
    <lineage>
        <taxon>Bacteria</taxon>
        <taxon>Bacillati</taxon>
        <taxon>Mycoplasmatota</taxon>
        <taxon>Mollicutes</taxon>
        <taxon>Entomoplasmatales</taxon>
        <taxon>Spiroplasmataceae</taxon>
        <taxon>Spiroplasma</taxon>
    </lineage>
</organism>
<dbReference type="InterPro" id="IPR003583">
    <property type="entry name" value="Hlx-hairpin-Hlx_DNA-bd_motif"/>
</dbReference>
<dbReference type="InterPro" id="IPR013840">
    <property type="entry name" value="DNAligase_N"/>
</dbReference>
<dbReference type="SUPFAM" id="SSF52113">
    <property type="entry name" value="BRCT domain"/>
    <property type="match status" value="1"/>
</dbReference>
<dbReference type="Gene3D" id="1.10.287.610">
    <property type="entry name" value="Helix hairpin bin"/>
    <property type="match status" value="1"/>
</dbReference>
<dbReference type="SMART" id="SM00278">
    <property type="entry name" value="HhH1"/>
    <property type="match status" value="3"/>
</dbReference>
<reference evidence="14 15" key="1">
    <citation type="journal article" date="2014" name="Genome Announc.">
        <title>Complete Genome Sequence of Spiroplasma apis B31T (ATCC 33834), a Bacterium Associated with May Disease of Honeybees (Apis mellifera).</title>
        <authorList>
            <person name="Ku C."/>
            <person name="Lo W.S."/>
            <person name="Chen L.L."/>
            <person name="Kuo C.H."/>
        </authorList>
    </citation>
    <scope>NUCLEOTIDE SEQUENCE [LARGE SCALE GENOMIC DNA]</scope>
    <source>
        <strain evidence="14">B31</strain>
    </source>
</reference>
<feature type="binding site" evidence="12">
    <location>
        <position position="170"/>
    </location>
    <ligand>
        <name>NAD(+)</name>
        <dbReference type="ChEBI" id="CHEBI:57540"/>
    </ligand>
</feature>
<dbReference type="NCBIfam" id="NF005932">
    <property type="entry name" value="PRK07956.1"/>
    <property type="match status" value="1"/>
</dbReference>
<dbReference type="Pfam" id="PF00533">
    <property type="entry name" value="BRCT"/>
    <property type="match status" value="1"/>
</dbReference>
<dbReference type="GO" id="GO:0003677">
    <property type="term" value="F:DNA binding"/>
    <property type="evidence" value="ECO:0007669"/>
    <property type="project" value="InterPro"/>
</dbReference>
<feature type="binding site" evidence="12">
    <location>
        <position position="405"/>
    </location>
    <ligand>
        <name>Zn(2+)</name>
        <dbReference type="ChEBI" id="CHEBI:29105"/>
    </ligand>
</feature>
<dbReference type="EC" id="6.5.1.2" evidence="12"/>
<accession>V5RIM3</accession>
<dbReference type="SUPFAM" id="SSF47781">
    <property type="entry name" value="RuvA domain 2-like"/>
    <property type="match status" value="1"/>
</dbReference>
<feature type="binding site" evidence="12">
    <location>
        <begin position="32"/>
        <end position="36"/>
    </location>
    <ligand>
        <name>NAD(+)</name>
        <dbReference type="ChEBI" id="CHEBI:57540"/>
    </ligand>
</feature>
<dbReference type="Pfam" id="PF03120">
    <property type="entry name" value="OB_DNA_ligase"/>
    <property type="match status" value="1"/>
</dbReference>
<dbReference type="InterPro" id="IPR036420">
    <property type="entry name" value="BRCT_dom_sf"/>
</dbReference>
<evidence type="ECO:0000256" key="12">
    <source>
        <dbReference type="HAMAP-Rule" id="MF_01588"/>
    </source>
</evidence>
<dbReference type="PANTHER" id="PTHR23389:SF9">
    <property type="entry name" value="DNA LIGASE"/>
    <property type="match status" value="1"/>
</dbReference>
<dbReference type="STRING" id="1276258.SAPIS_v1c01090"/>
<feature type="domain" description="BRCT" evidence="13">
    <location>
        <begin position="587"/>
        <end position="666"/>
    </location>
</feature>
<dbReference type="InterPro" id="IPR004150">
    <property type="entry name" value="NAD_DNA_ligase_OB"/>
</dbReference>
<feature type="binding site" evidence="12">
    <location>
        <position position="402"/>
    </location>
    <ligand>
        <name>Zn(2+)</name>
        <dbReference type="ChEBI" id="CHEBI:29105"/>
    </ligand>
</feature>
<evidence type="ECO:0000313" key="15">
    <source>
        <dbReference type="Proteomes" id="UP000018550"/>
    </source>
</evidence>
<evidence type="ECO:0000313" key="14">
    <source>
        <dbReference type="EMBL" id="AHB35956.1"/>
    </source>
</evidence>
<dbReference type="Gene3D" id="6.20.10.30">
    <property type="match status" value="1"/>
</dbReference>
<dbReference type="PATRIC" id="fig|1276258.3.peg.106"/>
<evidence type="ECO:0000256" key="4">
    <source>
        <dbReference type="ARBA" id="ARBA00022723"/>
    </source>
</evidence>
<keyword evidence="10 12" id="KW-0464">Manganese</keyword>
<feature type="binding site" evidence="12">
    <location>
        <position position="420"/>
    </location>
    <ligand>
        <name>Zn(2+)</name>
        <dbReference type="ChEBI" id="CHEBI:29105"/>
    </ligand>
</feature>
<dbReference type="Gene3D" id="3.40.50.10190">
    <property type="entry name" value="BRCT domain"/>
    <property type="match status" value="1"/>
</dbReference>
<name>V5RIM3_SPIAP</name>
<dbReference type="GO" id="GO:0006281">
    <property type="term" value="P:DNA repair"/>
    <property type="evidence" value="ECO:0007669"/>
    <property type="project" value="UniProtKB-KW"/>
</dbReference>
<dbReference type="OrthoDB" id="9759736at2"/>
<dbReference type="FunFam" id="3.30.470.30:FF:000001">
    <property type="entry name" value="DNA ligase"/>
    <property type="match status" value="1"/>
</dbReference>